<accession>G7IMM2</accession>
<evidence type="ECO:0000256" key="1">
    <source>
        <dbReference type="SAM" id="MobiDB-lite"/>
    </source>
</evidence>
<feature type="compositionally biased region" description="Polar residues" evidence="1">
    <location>
        <begin position="1"/>
        <end position="12"/>
    </location>
</feature>
<sequence>MTNDAEGSSSQAVYEHLQYQQPHQHEGEGHQQEVEAQWEPAMEFEAGPHGFPGAL</sequence>
<dbReference type="HOGENOM" id="CLU_3035347_0_0_1"/>
<reference evidence="2 4" key="2">
    <citation type="journal article" date="2014" name="BMC Genomics">
        <title>An improved genome release (version Mt4.0) for the model legume Medicago truncatula.</title>
        <authorList>
            <person name="Tang H."/>
            <person name="Krishnakumar V."/>
            <person name="Bidwell S."/>
            <person name="Rosen B."/>
            <person name="Chan A."/>
            <person name="Zhou S."/>
            <person name="Gentzbittel L."/>
            <person name="Childs K.L."/>
            <person name="Yandell M."/>
            <person name="Gundlach H."/>
            <person name="Mayer K.F."/>
            <person name="Schwartz D.C."/>
            <person name="Town C.D."/>
        </authorList>
    </citation>
    <scope>GENOME REANNOTATION</scope>
    <source>
        <strain evidence="3 4">cv. Jemalong A17</strain>
    </source>
</reference>
<dbReference type="PaxDb" id="3880-AES64858"/>
<dbReference type="EnsemblPlants" id="AES64858">
    <property type="protein sequence ID" value="AES64858"/>
    <property type="gene ID" value="MTR_2g031450"/>
</dbReference>
<reference evidence="3" key="3">
    <citation type="submission" date="2015-04" db="UniProtKB">
        <authorList>
            <consortium name="EnsemblPlants"/>
        </authorList>
    </citation>
    <scope>IDENTIFICATION</scope>
    <source>
        <strain evidence="3">cv. Jemalong A17</strain>
    </source>
</reference>
<gene>
    <name evidence="2" type="ordered locus">MTR_2g031450</name>
</gene>
<dbReference type="Proteomes" id="UP000002051">
    <property type="component" value="Chromosome 2"/>
</dbReference>
<organism evidence="2 4">
    <name type="scientific">Medicago truncatula</name>
    <name type="common">Barrel medic</name>
    <name type="synonym">Medicago tribuloides</name>
    <dbReference type="NCBI Taxonomy" id="3880"/>
    <lineage>
        <taxon>Eukaryota</taxon>
        <taxon>Viridiplantae</taxon>
        <taxon>Streptophyta</taxon>
        <taxon>Embryophyta</taxon>
        <taxon>Tracheophyta</taxon>
        <taxon>Spermatophyta</taxon>
        <taxon>Magnoliopsida</taxon>
        <taxon>eudicotyledons</taxon>
        <taxon>Gunneridae</taxon>
        <taxon>Pentapetalae</taxon>
        <taxon>rosids</taxon>
        <taxon>fabids</taxon>
        <taxon>Fabales</taxon>
        <taxon>Fabaceae</taxon>
        <taxon>Papilionoideae</taxon>
        <taxon>50 kb inversion clade</taxon>
        <taxon>NPAAA clade</taxon>
        <taxon>Hologalegina</taxon>
        <taxon>IRL clade</taxon>
        <taxon>Trifolieae</taxon>
        <taxon>Medicago</taxon>
    </lineage>
</organism>
<feature type="region of interest" description="Disordered" evidence="1">
    <location>
        <begin position="1"/>
        <end position="39"/>
    </location>
</feature>
<proteinExistence type="predicted"/>
<dbReference type="AlphaFoldDB" id="G7IMM2"/>
<keyword evidence="4" id="KW-1185">Reference proteome</keyword>
<protein>
    <submittedName>
        <fullName evidence="2 3">Uncharacterized protein</fullName>
    </submittedName>
</protein>
<dbReference type="EMBL" id="CM001218">
    <property type="protein sequence ID" value="AES64858.1"/>
    <property type="molecule type" value="Genomic_DNA"/>
</dbReference>
<name>G7IMM2_MEDTR</name>
<reference evidence="2 4" key="1">
    <citation type="journal article" date="2011" name="Nature">
        <title>The Medicago genome provides insight into the evolution of rhizobial symbioses.</title>
        <authorList>
            <person name="Young N.D."/>
            <person name="Debelle F."/>
            <person name="Oldroyd G.E."/>
            <person name="Geurts R."/>
            <person name="Cannon S.B."/>
            <person name="Udvardi M.K."/>
            <person name="Benedito V.A."/>
            <person name="Mayer K.F."/>
            <person name="Gouzy J."/>
            <person name="Schoof H."/>
            <person name="Van de Peer Y."/>
            <person name="Proost S."/>
            <person name="Cook D.R."/>
            <person name="Meyers B.C."/>
            <person name="Spannagl M."/>
            <person name="Cheung F."/>
            <person name="De Mita S."/>
            <person name="Krishnakumar V."/>
            <person name="Gundlach H."/>
            <person name="Zhou S."/>
            <person name="Mudge J."/>
            <person name="Bharti A.K."/>
            <person name="Murray J.D."/>
            <person name="Naoumkina M.A."/>
            <person name="Rosen B."/>
            <person name="Silverstein K.A."/>
            <person name="Tang H."/>
            <person name="Rombauts S."/>
            <person name="Zhao P.X."/>
            <person name="Zhou P."/>
            <person name="Barbe V."/>
            <person name="Bardou P."/>
            <person name="Bechner M."/>
            <person name="Bellec A."/>
            <person name="Berger A."/>
            <person name="Berges H."/>
            <person name="Bidwell S."/>
            <person name="Bisseling T."/>
            <person name="Choisne N."/>
            <person name="Couloux A."/>
            <person name="Denny R."/>
            <person name="Deshpande S."/>
            <person name="Dai X."/>
            <person name="Doyle J.J."/>
            <person name="Dudez A.M."/>
            <person name="Farmer A.D."/>
            <person name="Fouteau S."/>
            <person name="Franken C."/>
            <person name="Gibelin C."/>
            <person name="Gish J."/>
            <person name="Goldstein S."/>
            <person name="Gonzalez A.J."/>
            <person name="Green P.J."/>
            <person name="Hallab A."/>
            <person name="Hartog M."/>
            <person name="Hua A."/>
            <person name="Humphray S.J."/>
            <person name="Jeong D.H."/>
            <person name="Jing Y."/>
            <person name="Jocker A."/>
            <person name="Kenton S.M."/>
            <person name="Kim D.J."/>
            <person name="Klee K."/>
            <person name="Lai H."/>
            <person name="Lang C."/>
            <person name="Lin S."/>
            <person name="Macmil S.L."/>
            <person name="Magdelenat G."/>
            <person name="Matthews L."/>
            <person name="McCorrison J."/>
            <person name="Monaghan E.L."/>
            <person name="Mun J.H."/>
            <person name="Najar F.Z."/>
            <person name="Nicholson C."/>
            <person name="Noirot C."/>
            <person name="O'Bleness M."/>
            <person name="Paule C.R."/>
            <person name="Poulain J."/>
            <person name="Prion F."/>
            <person name="Qin B."/>
            <person name="Qu C."/>
            <person name="Retzel E.F."/>
            <person name="Riddle C."/>
            <person name="Sallet E."/>
            <person name="Samain S."/>
            <person name="Samson N."/>
            <person name="Sanders I."/>
            <person name="Saurat O."/>
            <person name="Scarpelli C."/>
            <person name="Schiex T."/>
            <person name="Segurens B."/>
            <person name="Severin A.J."/>
            <person name="Sherrier D.J."/>
            <person name="Shi R."/>
            <person name="Sims S."/>
            <person name="Singer S.R."/>
            <person name="Sinharoy S."/>
            <person name="Sterck L."/>
            <person name="Viollet A."/>
            <person name="Wang B.B."/>
            <person name="Wang K."/>
            <person name="Wang M."/>
            <person name="Wang X."/>
            <person name="Warfsmann J."/>
            <person name="Weissenbach J."/>
            <person name="White D.D."/>
            <person name="White J.D."/>
            <person name="Wiley G.B."/>
            <person name="Wincker P."/>
            <person name="Xing Y."/>
            <person name="Yang L."/>
            <person name="Yao Z."/>
            <person name="Ying F."/>
            <person name="Zhai J."/>
            <person name="Zhou L."/>
            <person name="Zuber A."/>
            <person name="Denarie J."/>
            <person name="Dixon R.A."/>
            <person name="May G.D."/>
            <person name="Schwartz D.C."/>
            <person name="Rogers J."/>
            <person name="Quetier F."/>
            <person name="Town C.D."/>
            <person name="Roe B.A."/>
        </authorList>
    </citation>
    <scope>NUCLEOTIDE SEQUENCE [LARGE SCALE GENOMIC DNA]</scope>
    <source>
        <strain evidence="2">A17</strain>
        <strain evidence="3 4">cv. Jemalong A17</strain>
    </source>
</reference>
<evidence type="ECO:0000313" key="4">
    <source>
        <dbReference type="Proteomes" id="UP000002051"/>
    </source>
</evidence>
<feature type="compositionally biased region" description="Basic and acidic residues" evidence="1">
    <location>
        <begin position="23"/>
        <end position="33"/>
    </location>
</feature>
<evidence type="ECO:0000313" key="2">
    <source>
        <dbReference type="EMBL" id="AES64858.1"/>
    </source>
</evidence>
<evidence type="ECO:0000313" key="3">
    <source>
        <dbReference type="EnsemblPlants" id="AES64858"/>
    </source>
</evidence>